<proteinExistence type="predicted"/>
<comment type="caution">
    <text evidence="1">The sequence shown here is derived from an EMBL/GenBank/DDBJ whole genome shotgun (WGS) entry which is preliminary data.</text>
</comment>
<dbReference type="EMBL" id="BART01012950">
    <property type="protein sequence ID" value="GAG87368.1"/>
    <property type="molecule type" value="Genomic_DNA"/>
</dbReference>
<feature type="non-terminal residue" evidence="1">
    <location>
        <position position="1"/>
    </location>
</feature>
<evidence type="ECO:0000313" key="1">
    <source>
        <dbReference type="EMBL" id="GAG87368.1"/>
    </source>
</evidence>
<sequence>LKEIPRTMLNTDSRDNWTDDPLKWMGGNYPVFQWECKDKIVVNKNVK</sequence>
<dbReference type="AlphaFoldDB" id="X1BT55"/>
<reference evidence="1" key="1">
    <citation type="journal article" date="2014" name="Front. Microbiol.">
        <title>High frequency of phylogenetically diverse reductive dehalogenase-homologous genes in deep subseafloor sedimentary metagenomes.</title>
        <authorList>
            <person name="Kawai M."/>
            <person name="Futagami T."/>
            <person name="Toyoda A."/>
            <person name="Takaki Y."/>
            <person name="Nishi S."/>
            <person name="Hori S."/>
            <person name="Arai W."/>
            <person name="Tsubouchi T."/>
            <person name="Morono Y."/>
            <person name="Uchiyama I."/>
            <person name="Ito T."/>
            <person name="Fujiyama A."/>
            <person name="Inagaki F."/>
            <person name="Takami H."/>
        </authorList>
    </citation>
    <scope>NUCLEOTIDE SEQUENCE</scope>
    <source>
        <strain evidence="1">Expedition CK06-06</strain>
    </source>
</reference>
<name>X1BT55_9ZZZZ</name>
<organism evidence="1">
    <name type="scientific">marine sediment metagenome</name>
    <dbReference type="NCBI Taxonomy" id="412755"/>
    <lineage>
        <taxon>unclassified sequences</taxon>
        <taxon>metagenomes</taxon>
        <taxon>ecological metagenomes</taxon>
    </lineage>
</organism>
<gene>
    <name evidence="1" type="ORF">S01H4_26752</name>
</gene>
<accession>X1BT55</accession>
<protein>
    <submittedName>
        <fullName evidence="1">Uncharacterized protein</fullName>
    </submittedName>
</protein>